<evidence type="ECO:0000259" key="1">
    <source>
        <dbReference type="Pfam" id="PF01965"/>
    </source>
</evidence>
<dbReference type="GO" id="GO:0005737">
    <property type="term" value="C:cytoplasm"/>
    <property type="evidence" value="ECO:0007669"/>
    <property type="project" value="TreeGrafter"/>
</dbReference>
<evidence type="ECO:0000313" key="2">
    <source>
        <dbReference type="EMBL" id="MBC5846280.1"/>
    </source>
</evidence>
<organism evidence="2 3">
    <name type="scientific">Flavobacterium muglaense</name>
    <dbReference type="NCBI Taxonomy" id="2764716"/>
    <lineage>
        <taxon>Bacteria</taxon>
        <taxon>Pseudomonadati</taxon>
        <taxon>Bacteroidota</taxon>
        <taxon>Flavobacteriia</taxon>
        <taxon>Flavobacteriales</taxon>
        <taxon>Flavobacteriaceae</taxon>
        <taxon>Flavobacterium</taxon>
    </lineage>
</organism>
<dbReference type="InterPro" id="IPR050325">
    <property type="entry name" value="Prot/Nucl_acid_deglycase"/>
</dbReference>
<dbReference type="Gene3D" id="3.40.50.880">
    <property type="match status" value="1"/>
</dbReference>
<dbReference type="AlphaFoldDB" id="A0A923SH50"/>
<reference evidence="2 3" key="1">
    <citation type="submission" date="2020-08" db="EMBL/GenBank/DDBJ databases">
        <title>Description of novel Flavobacterium F-392 isolate.</title>
        <authorList>
            <person name="Saticioglu I.B."/>
            <person name="Duman M."/>
            <person name="Altun S."/>
        </authorList>
    </citation>
    <scope>NUCLEOTIDE SEQUENCE [LARGE SCALE GENOMIC DNA]</scope>
    <source>
        <strain evidence="2 3">F-392</strain>
    </source>
</reference>
<keyword evidence="3" id="KW-1185">Reference proteome</keyword>
<dbReference type="Proteomes" id="UP000641454">
    <property type="component" value="Unassembled WGS sequence"/>
</dbReference>
<sequence length="192" mass="21590">MKRVLLLLADGFEIYEASVFIDVIGWNLTAGNGETELFTCGIKKETKSTFNQTLIVDFLLDEIKIDDFEALAIPGGFEEYNFYAEAYNNKFTEIIKSFHEKEKIIASICTGAFPIAKSGILEGKKGTTYNQNPVRQETLRNMGVNVVNEPIVLETNIITSWNPSTAMDVAFLLLEKLTNKENTNLIKKKMGF</sequence>
<dbReference type="PANTHER" id="PTHR48094">
    <property type="entry name" value="PROTEIN/NUCLEIC ACID DEGLYCASE DJ-1-RELATED"/>
    <property type="match status" value="1"/>
</dbReference>
<dbReference type="PANTHER" id="PTHR48094:SF5">
    <property type="entry name" value="PROTEIN DJ-1 HOMOLOG"/>
    <property type="match status" value="1"/>
</dbReference>
<gene>
    <name evidence="2" type="ORF">H8R25_17850</name>
</gene>
<comment type="caution">
    <text evidence="2">The sequence shown here is derived from an EMBL/GenBank/DDBJ whole genome shotgun (WGS) entry which is preliminary data.</text>
</comment>
<accession>A0A923SH50</accession>
<dbReference type="SUPFAM" id="SSF52317">
    <property type="entry name" value="Class I glutamine amidotransferase-like"/>
    <property type="match status" value="1"/>
</dbReference>
<dbReference type="InterPro" id="IPR002818">
    <property type="entry name" value="DJ-1/PfpI"/>
</dbReference>
<dbReference type="RefSeq" id="WP_187021796.1">
    <property type="nucleotide sequence ID" value="NZ_JACRUK010000100.1"/>
</dbReference>
<name>A0A923SH50_9FLAO</name>
<protein>
    <submittedName>
        <fullName evidence="2">DJ-1/PfpI family protein</fullName>
    </submittedName>
</protein>
<dbReference type="Pfam" id="PF01965">
    <property type="entry name" value="DJ-1_PfpI"/>
    <property type="match status" value="1"/>
</dbReference>
<dbReference type="CDD" id="cd03135">
    <property type="entry name" value="GATase1_DJ-1"/>
    <property type="match status" value="1"/>
</dbReference>
<feature type="domain" description="DJ-1/PfpI" evidence="1">
    <location>
        <begin position="2"/>
        <end position="175"/>
    </location>
</feature>
<proteinExistence type="predicted"/>
<dbReference type="InterPro" id="IPR029062">
    <property type="entry name" value="Class_I_gatase-like"/>
</dbReference>
<dbReference type="EMBL" id="JACRUL010000101">
    <property type="protein sequence ID" value="MBC5846280.1"/>
    <property type="molecule type" value="Genomic_DNA"/>
</dbReference>
<evidence type="ECO:0000313" key="3">
    <source>
        <dbReference type="Proteomes" id="UP000641454"/>
    </source>
</evidence>